<dbReference type="InParanoid" id="D9Q0M8"/>
<dbReference type="GO" id="GO:0016874">
    <property type="term" value="F:ligase activity"/>
    <property type="evidence" value="ECO:0007669"/>
    <property type="project" value="UniProtKB-KW"/>
</dbReference>
<dbReference type="STRING" id="666510.ASAC_0459"/>
<dbReference type="AlphaFoldDB" id="D9Q0M8"/>
<dbReference type="GO" id="GO:0008410">
    <property type="term" value="F:CoA-transferase activity"/>
    <property type="evidence" value="ECO:0007669"/>
    <property type="project" value="InterPro"/>
</dbReference>
<sequence>MGLMPSVKLTSLSEAAGLVRDNDEVTISGMTFFRNPMALISAIIRAGVKNLSFVDREPGLGLDIMVASGAVNRVRAAMATFEHYGLAPTVRRKAEEGAISYLEDTCGAVIAGLRAGAQGVPFMPTRGVVGSDLLKIHEAAGTWKVIEDPFTGEKLVAVRSIEPDVALIHVHVSDEYGNAMIMGPRFEDELKIRAAKMVILSAEKVVGSEELRKLTRDLGLTLSATSLYVSAVVRAPEGAWPTGVYGLYEPDYGAIEAYYKAAKQGLAANWIRDNLLRRWQ</sequence>
<evidence type="ECO:0000313" key="2">
    <source>
        <dbReference type="Proteomes" id="UP000000346"/>
    </source>
</evidence>
<dbReference type="SMART" id="SM00882">
    <property type="entry name" value="CoA_trans"/>
    <property type="match status" value="1"/>
</dbReference>
<dbReference type="Pfam" id="PF01144">
    <property type="entry name" value="CoA_trans"/>
    <property type="match status" value="1"/>
</dbReference>
<evidence type="ECO:0000313" key="1">
    <source>
        <dbReference type="EMBL" id="ADL18866.1"/>
    </source>
</evidence>
<dbReference type="FunCoup" id="D9Q0M8">
    <property type="interactions" value="18"/>
</dbReference>
<proteinExistence type="predicted"/>
<dbReference type="KEGG" id="asc:ASAC_0459"/>
<gene>
    <name evidence="1" type="ordered locus">ASAC_0459</name>
</gene>
<protein>
    <submittedName>
        <fullName evidence="1">Putative succinyl-CoA:3-ketoacid-CoA ligase, subunit A</fullName>
    </submittedName>
</protein>
<organism evidence="1 2">
    <name type="scientific">Acidilobus saccharovorans (strain DSM 16705 / JCM 18335 / VKM B-2471 / 345-15)</name>
    <dbReference type="NCBI Taxonomy" id="666510"/>
    <lineage>
        <taxon>Archaea</taxon>
        <taxon>Thermoproteota</taxon>
        <taxon>Thermoprotei</taxon>
        <taxon>Acidilobales</taxon>
        <taxon>Acidilobaceae</taxon>
        <taxon>Acidilobus</taxon>
    </lineage>
</organism>
<dbReference type="Gene3D" id="3.40.1080.10">
    <property type="entry name" value="Glutaconate Coenzyme A-transferase"/>
    <property type="match status" value="1"/>
</dbReference>
<dbReference type="InterPro" id="IPR004165">
    <property type="entry name" value="CoA_trans_fam_I"/>
</dbReference>
<dbReference type="PANTHER" id="PTHR43293">
    <property type="entry name" value="ACETATE COA-TRANSFERASE YDIF"/>
    <property type="match status" value="1"/>
</dbReference>
<dbReference type="EMBL" id="CP001742">
    <property type="protein sequence ID" value="ADL18866.1"/>
    <property type="molecule type" value="Genomic_DNA"/>
</dbReference>
<dbReference type="InterPro" id="IPR037171">
    <property type="entry name" value="NagB/RpiA_transferase-like"/>
</dbReference>
<keyword evidence="2" id="KW-1185">Reference proteome</keyword>
<keyword evidence="1" id="KW-0436">Ligase</keyword>
<dbReference type="PANTHER" id="PTHR43293:SF3">
    <property type="entry name" value="CHOLESTEROL RING-CLEAVING HYDROLASE IPDB SUBUNIT"/>
    <property type="match status" value="1"/>
</dbReference>
<dbReference type="Proteomes" id="UP000000346">
    <property type="component" value="Chromosome"/>
</dbReference>
<dbReference type="HOGENOM" id="CLU_049557_0_0_2"/>
<reference evidence="1 2" key="1">
    <citation type="journal article" date="2010" name="Appl. Environ. Microbiol.">
        <title>The genome sequence of the crenarchaeon Acidilobus saccharovorans supports a new order, Acidilobales, and suggests an important ecological role in terrestrial acidic hot springs.</title>
        <authorList>
            <person name="Mardanov A.V."/>
            <person name="Svetlitchnyi V.A."/>
            <person name="Beletsky A.V."/>
            <person name="Prokofeva M.I."/>
            <person name="Bonch-Osmolovskaya E.A."/>
            <person name="Ravin N.V."/>
            <person name="Skryabin K.G."/>
        </authorList>
    </citation>
    <scope>NUCLEOTIDE SEQUENCE [LARGE SCALE GENOMIC DNA]</scope>
    <source>
        <strain evidence="2">DSM 16705 / JCM 18335 / VKM B-2471 / 345-15</strain>
    </source>
</reference>
<accession>D9Q0M8</accession>
<name>D9Q0M8_ACIS3</name>
<dbReference type="SUPFAM" id="SSF100950">
    <property type="entry name" value="NagB/RpiA/CoA transferase-like"/>
    <property type="match status" value="1"/>
</dbReference>
<dbReference type="eggNOG" id="arCOG01987">
    <property type="taxonomic scope" value="Archaea"/>
</dbReference>
<dbReference type="Gene3D" id="3.30.30.40">
    <property type="match status" value="1"/>
</dbReference>